<accession>A0A0P6SKG4</accession>
<dbReference type="PATRIC" id="fig|119224.3.peg.1735"/>
<name>A0A0P6SKG4_9STRE</name>
<keyword evidence="2" id="KW-1185">Reference proteome</keyword>
<dbReference type="EMBL" id="LHQM01000008">
    <property type="protein sequence ID" value="KPJ22886.1"/>
    <property type="molecule type" value="Genomic_DNA"/>
</dbReference>
<dbReference type="Proteomes" id="UP000049578">
    <property type="component" value="Unassembled WGS sequence"/>
</dbReference>
<evidence type="ECO:0000313" key="1">
    <source>
        <dbReference type="EMBL" id="KPJ22886.1"/>
    </source>
</evidence>
<reference evidence="1 2" key="1">
    <citation type="submission" date="2015-08" db="EMBL/GenBank/DDBJ databases">
        <title>Genome sequence of Streptococcus phocae subsp. phocae ATCC 51973T isolated from liver specimen obtained from seal.</title>
        <authorList>
            <person name="Avendano-Herrera R."/>
        </authorList>
    </citation>
    <scope>NUCLEOTIDE SEQUENCE [LARGE SCALE GENOMIC DNA]</scope>
    <source>
        <strain evidence="1 2">ATCC 51973</strain>
    </source>
</reference>
<dbReference type="RefSeq" id="WP_054278382.1">
    <property type="nucleotide sequence ID" value="NZ_LHQM01000008.1"/>
</dbReference>
<organism evidence="1 2">
    <name type="scientific">Streptococcus phocae</name>
    <dbReference type="NCBI Taxonomy" id="119224"/>
    <lineage>
        <taxon>Bacteria</taxon>
        <taxon>Bacillati</taxon>
        <taxon>Bacillota</taxon>
        <taxon>Bacilli</taxon>
        <taxon>Lactobacillales</taxon>
        <taxon>Streptococcaceae</taxon>
        <taxon>Streptococcus</taxon>
    </lineage>
</organism>
<comment type="caution">
    <text evidence="1">The sequence shown here is derived from an EMBL/GenBank/DDBJ whole genome shotgun (WGS) entry which is preliminary data.</text>
</comment>
<proteinExistence type="predicted"/>
<evidence type="ECO:0000313" key="2">
    <source>
        <dbReference type="Proteomes" id="UP000049578"/>
    </source>
</evidence>
<sequence>MSKRIKKKRKLEDAVVLLTKEVAELQAIVSINARATNSELTVVKSVVSDNQSAIKSIGDDVDYIKQNYKRKWRKK</sequence>
<protein>
    <submittedName>
        <fullName evidence="1">Uncharacterized protein</fullName>
    </submittedName>
</protein>
<gene>
    <name evidence="1" type="ORF">AKK44_02545</name>
</gene>
<dbReference type="STRING" id="119224.AKK44_02545"/>
<dbReference type="AlphaFoldDB" id="A0A0P6SKG4"/>